<evidence type="ECO:0000313" key="2">
    <source>
        <dbReference type="Proteomes" id="UP000050424"/>
    </source>
</evidence>
<dbReference type="EMBL" id="LKCW01000073">
    <property type="protein sequence ID" value="KPM40963.1"/>
    <property type="molecule type" value="Genomic_DNA"/>
</dbReference>
<dbReference type="OrthoDB" id="5154133at2759"/>
<evidence type="ECO:0000313" key="1">
    <source>
        <dbReference type="EMBL" id="KPM40963.1"/>
    </source>
</evidence>
<comment type="caution">
    <text evidence="1">The sequence shown here is derived from an EMBL/GenBank/DDBJ whole genome shotgun (WGS) entry which is preliminary data.</text>
</comment>
<sequence length="212" mass="23755">MDLSNRCQAWTQTHPDPQREACWGLMGKPHDALHQVLNAVTVDPVSYVLLGRDGEPHSLRKWAAPHNRENHTGYFMPWCARWTFMIESLGMTKLEVLHSDLHMKIPGTSKPASINHVIPFFNGMKVAWEELRHEAVCQCAACPFVLLIGTVEQLERCAQRGWLSSVSLEYNLAHPEESGPSPPANCPTVQLSKVANQHSDPPSRRFSAADTN</sequence>
<keyword evidence="2" id="KW-1185">Reference proteome</keyword>
<reference evidence="1 2" key="1">
    <citation type="submission" date="2015-09" db="EMBL/GenBank/DDBJ databases">
        <title>Draft genome of a European isolate of the apple canker pathogen Neonectria ditissima.</title>
        <authorList>
            <person name="Gomez-Cortecero A."/>
            <person name="Harrison R.J."/>
            <person name="Armitage A.D."/>
        </authorList>
    </citation>
    <scope>NUCLEOTIDE SEQUENCE [LARGE SCALE GENOMIC DNA]</scope>
    <source>
        <strain evidence="1 2">R09/05</strain>
    </source>
</reference>
<dbReference type="AlphaFoldDB" id="A0A0P7BKH0"/>
<accession>A0A0P7BKH0</accession>
<proteinExistence type="predicted"/>
<gene>
    <name evidence="1" type="ORF">AK830_g5607</name>
</gene>
<organism evidence="1 2">
    <name type="scientific">Neonectria ditissima</name>
    <dbReference type="NCBI Taxonomy" id="78410"/>
    <lineage>
        <taxon>Eukaryota</taxon>
        <taxon>Fungi</taxon>
        <taxon>Dikarya</taxon>
        <taxon>Ascomycota</taxon>
        <taxon>Pezizomycotina</taxon>
        <taxon>Sordariomycetes</taxon>
        <taxon>Hypocreomycetidae</taxon>
        <taxon>Hypocreales</taxon>
        <taxon>Nectriaceae</taxon>
        <taxon>Neonectria</taxon>
    </lineage>
</organism>
<name>A0A0P7BKH0_9HYPO</name>
<dbReference type="Proteomes" id="UP000050424">
    <property type="component" value="Unassembled WGS sequence"/>
</dbReference>
<protein>
    <submittedName>
        <fullName evidence="1">Uncharacterized protein</fullName>
    </submittedName>
</protein>